<reference evidence="2 3" key="1">
    <citation type="submission" date="2015-01" db="EMBL/GenBank/DDBJ databases">
        <title>Rufibacter sp./DG31D/ whole genome sequencing.</title>
        <authorList>
            <person name="Kim M.K."/>
            <person name="Srinivasan S."/>
            <person name="Lee J.-J."/>
        </authorList>
    </citation>
    <scope>NUCLEOTIDE SEQUENCE [LARGE SCALE GENOMIC DNA]</scope>
    <source>
        <strain evidence="2 3">DG31D</strain>
    </source>
</reference>
<dbReference type="OrthoDB" id="980086at2"/>
<dbReference type="AlphaFoldDB" id="A0A0H4VTP5"/>
<name>A0A0H4VTP5_9BACT</name>
<feature type="transmembrane region" description="Helical" evidence="1">
    <location>
        <begin position="6"/>
        <end position="24"/>
    </location>
</feature>
<feature type="transmembrane region" description="Helical" evidence="1">
    <location>
        <begin position="36"/>
        <end position="55"/>
    </location>
</feature>
<dbReference type="PATRIC" id="fig|1379910.4.peg.4025"/>
<dbReference type="EMBL" id="CP010777">
    <property type="protein sequence ID" value="AKQ47174.1"/>
    <property type="molecule type" value="Genomic_DNA"/>
</dbReference>
<keyword evidence="1" id="KW-0812">Transmembrane</keyword>
<gene>
    <name evidence="2" type="ORF">TH63_18460</name>
</gene>
<evidence type="ECO:0000313" key="2">
    <source>
        <dbReference type="EMBL" id="AKQ47174.1"/>
    </source>
</evidence>
<keyword evidence="1" id="KW-1133">Transmembrane helix</keyword>
<feature type="transmembrane region" description="Helical" evidence="1">
    <location>
        <begin position="571"/>
        <end position="589"/>
    </location>
</feature>
<sequence length="593" mass="65281">MTLPLPLVLLFAVLLGLWLTWLAVRRSDKRRLVWRLLASWLAVVSLALLLAPPVINRTYSASQAILLTPGYHPDSLRSLLTQLRPMPQVYHFDSAASEGVAVTDFTAFREQYPAVQTLHVLGNGLEEEELTRLKAIRLVPHLSKLPAGVLSASWPQRITLGEEVQVQGKFTAPGNATTLYLQAAGGRRDSVEIKKGIKQNFALRFIPKTSGQFVFALQWKGEEDSVHQEAIPIMVQEPRLLNVLLLSSAPSFEVKFLKNALAQQGHGVAVRSQVSKGIYQTELVNLSGLNLNRLSEPLLQKFDVVLLDGATLQGLSGQEKQVLQKAVRQQGLGIMTSFSENSPKRVPFFAEGVLRQISQKQARNAPVQWTGQTKGPVLAVSGKVLQPQEGQQALAWEKNPQQALVVHYRKGLGQVGVSLVSETFPLALEGKENLYQHFWANVLTTLAKPIQENSITQEPAMARVHQPLLVEASAGNVMGKKAMSAASGKTLDLVSAQGSLLPGRQVFTIWPQEKGWHSLALKEGNASLYVYPQTSRQTQQLQNRQKATLAATAQTLGKPHAMKDVTRPEAFPLWPFGLGLLLALGFLWLEEKI</sequence>
<accession>A0A0H4VTP5</accession>
<dbReference type="RefSeq" id="WP_048922252.1">
    <property type="nucleotide sequence ID" value="NZ_CP010777.1"/>
</dbReference>
<dbReference type="STRING" id="1379910.TH63_18460"/>
<dbReference type="Proteomes" id="UP000036458">
    <property type="component" value="Chromosome"/>
</dbReference>
<proteinExistence type="predicted"/>
<evidence type="ECO:0000313" key="3">
    <source>
        <dbReference type="Proteomes" id="UP000036458"/>
    </source>
</evidence>
<organism evidence="2 3">
    <name type="scientific">Rufibacter radiotolerans</name>
    <dbReference type="NCBI Taxonomy" id="1379910"/>
    <lineage>
        <taxon>Bacteria</taxon>
        <taxon>Pseudomonadati</taxon>
        <taxon>Bacteroidota</taxon>
        <taxon>Cytophagia</taxon>
        <taxon>Cytophagales</taxon>
        <taxon>Hymenobacteraceae</taxon>
        <taxon>Rufibacter</taxon>
    </lineage>
</organism>
<keyword evidence="1" id="KW-0472">Membrane</keyword>
<keyword evidence="3" id="KW-1185">Reference proteome</keyword>
<dbReference type="KEGG" id="ruf:TH63_18460"/>
<protein>
    <submittedName>
        <fullName evidence="2">Uncharacterized protein</fullName>
    </submittedName>
</protein>
<evidence type="ECO:0000256" key="1">
    <source>
        <dbReference type="SAM" id="Phobius"/>
    </source>
</evidence>